<evidence type="ECO:0000313" key="2">
    <source>
        <dbReference type="EMBL" id="GCL35875.1"/>
    </source>
</evidence>
<dbReference type="PRINTS" id="PR00364">
    <property type="entry name" value="DISEASERSIST"/>
</dbReference>
<gene>
    <name evidence="2" type="ORF">SR1949_09750</name>
</gene>
<reference evidence="3" key="1">
    <citation type="submission" date="2019-02" db="EMBL/GenBank/DDBJ databases">
        <title>Draft genome sequence of Sphaerospermopsis reniformis NIES-1949.</title>
        <authorList>
            <person name="Yamaguchi H."/>
            <person name="Suzuki S."/>
            <person name="Kawachi M."/>
        </authorList>
    </citation>
    <scope>NUCLEOTIDE SEQUENCE [LARGE SCALE GENOMIC DNA]</scope>
    <source>
        <strain evidence="3">NIES-1949</strain>
    </source>
</reference>
<dbReference type="RefSeq" id="WP_201277575.1">
    <property type="nucleotide sequence ID" value="NZ_BJCE01000020.1"/>
</dbReference>
<evidence type="ECO:0000259" key="1">
    <source>
        <dbReference type="Pfam" id="PF05729"/>
    </source>
</evidence>
<proteinExistence type="predicted"/>
<dbReference type="EMBL" id="BJCE01000020">
    <property type="protein sequence ID" value="GCL35875.1"/>
    <property type="molecule type" value="Genomic_DNA"/>
</dbReference>
<protein>
    <recommendedName>
        <fullName evidence="1">NACHT domain-containing protein</fullName>
    </recommendedName>
</protein>
<dbReference type="Pfam" id="PF05729">
    <property type="entry name" value="NACHT"/>
    <property type="match status" value="1"/>
</dbReference>
<organism evidence="2 3">
    <name type="scientific">Sphaerospermopsis reniformis</name>
    <dbReference type="NCBI Taxonomy" id="531300"/>
    <lineage>
        <taxon>Bacteria</taxon>
        <taxon>Bacillati</taxon>
        <taxon>Cyanobacteriota</taxon>
        <taxon>Cyanophyceae</taxon>
        <taxon>Nostocales</taxon>
        <taxon>Aphanizomenonaceae</taxon>
        <taxon>Sphaerospermopsis</taxon>
    </lineage>
</organism>
<keyword evidence="3" id="KW-1185">Reference proteome</keyword>
<dbReference type="InterPro" id="IPR007111">
    <property type="entry name" value="NACHT_NTPase"/>
</dbReference>
<dbReference type="Gene3D" id="3.40.50.300">
    <property type="entry name" value="P-loop containing nucleotide triphosphate hydrolases"/>
    <property type="match status" value="1"/>
</dbReference>
<dbReference type="InterPro" id="IPR027417">
    <property type="entry name" value="P-loop_NTPase"/>
</dbReference>
<evidence type="ECO:0000313" key="3">
    <source>
        <dbReference type="Proteomes" id="UP000300142"/>
    </source>
</evidence>
<dbReference type="SUPFAM" id="SSF52540">
    <property type="entry name" value="P-loop containing nucleoside triphosphate hydrolases"/>
    <property type="match status" value="1"/>
</dbReference>
<dbReference type="Proteomes" id="UP000300142">
    <property type="component" value="Unassembled WGS sequence"/>
</dbReference>
<dbReference type="AlphaFoldDB" id="A0A479ZTM3"/>
<sequence length="226" mass="26170">MIISKPNINKSRINICRENSQSLEDIQNQSSSSQNQTPIIDLTKAPELNYKYGRTSEIATLKQWILENHTRLITIYGLSGIGKTALTLKLISEITTQFDYIIYRSLDNLPKLITVKNELKQFLCQSLSKPLPEILDYFKSSRCLVIMDDLENIFQFGNFAGQYLTEYKDYSKFFQQIANSYHQSCVILISWEKPADIETLENENQHTKTLHLQGLGEDAKRLFEKF</sequence>
<name>A0A479ZTM3_9CYAN</name>
<comment type="caution">
    <text evidence="2">The sequence shown here is derived from an EMBL/GenBank/DDBJ whole genome shotgun (WGS) entry which is preliminary data.</text>
</comment>
<accession>A0A479ZTM3</accession>
<feature type="domain" description="NACHT" evidence="1">
    <location>
        <begin position="71"/>
        <end position="220"/>
    </location>
</feature>